<reference evidence="2 3" key="1">
    <citation type="submission" date="2017-03" db="EMBL/GenBank/DDBJ databases">
        <authorList>
            <person name="Afonso C.L."/>
            <person name="Miller P.J."/>
            <person name="Scott M.A."/>
            <person name="Spackman E."/>
            <person name="Goraichik I."/>
            <person name="Dimitrov K.M."/>
            <person name="Suarez D.L."/>
            <person name="Swayne D.E."/>
        </authorList>
    </citation>
    <scope>NUCLEOTIDE SEQUENCE [LARGE SCALE GENOMIC DNA]</scope>
    <source>
        <strain evidence="2 3">CECT 7971</strain>
    </source>
</reference>
<name>A0A1Y5RB64_9RHOB</name>
<accession>A0A1Y5RB64</accession>
<dbReference type="AlphaFoldDB" id="A0A1Y5RB64"/>
<gene>
    <name evidence="2" type="ORF">PAM7971_00173</name>
</gene>
<evidence type="ECO:0008006" key="4">
    <source>
        <dbReference type="Google" id="ProtNLM"/>
    </source>
</evidence>
<dbReference type="EMBL" id="FWFW01000001">
    <property type="protein sequence ID" value="SLN13320.1"/>
    <property type="molecule type" value="Genomic_DNA"/>
</dbReference>
<proteinExistence type="predicted"/>
<dbReference type="RefSeq" id="WP_211753540.1">
    <property type="nucleotide sequence ID" value="NZ_FNZV01000001.1"/>
</dbReference>
<protein>
    <recommendedName>
        <fullName evidence="4">PEBP family protein</fullName>
    </recommendedName>
</protein>
<evidence type="ECO:0000313" key="3">
    <source>
        <dbReference type="Proteomes" id="UP000193307"/>
    </source>
</evidence>
<organism evidence="2 3">
    <name type="scientific">Pacificibacter marinus</name>
    <dbReference type="NCBI Taxonomy" id="658057"/>
    <lineage>
        <taxon>Bacteria</taxon>
        <taxon>Pseudomonadati</taxon>
        <taxon>Pseudomonadota</taxon>
        <taxon>Alphaproteobacteria</taxon>
        <taxon>Rhodobacterales</taxon>
        <taxon>Roseobacteraceae</taxon>
        <taxon>Pacificibacter</taxon>
    </lineage>
</organism>
<keyword evidence="1" id="KW-0732">Signal</keyword>
<feature type="chain" id="PRO_5010993036" description="PEBP family protein" evidence="1">
    <location>
        <begin position="25"/>
        <end position="214"/>
    </location>
</feature>
<feature type="signal peptide" evidence="1">
    <location>
        <begin position="1"/>
        <end position="24"/>
    </location>
</feature>
<evidence type="ECO:0000313" key="2">
    <source>
        <dbReference type="EMBL" id="SLN13320.1"/>
    </source>
</evidence>
<evidence type="ECO:0000256" key="1">
    <source>
        <dbReference type="SAM" id="SignalP"/>
    </source>
</evidence>
<keyword evidence="3" id="KW-1185">Reference proteome</keyword>
<dbReference type="Gene3D" id="2.60.120.260">
    <property type="entry name" value="Galactose-binding domain-like"/>
    <property type="match status" value="1"/>
</dbReference>
<sequence length="214" mass="23251">MIAHHITRALTIATLVGLSPPAHSETFITDVWTDTWLAMSVNGAQVFQDHSLFPTKRAFNAESFRFEAQRPFVIGITATGFQKSGLGIESTSRQNMSDGGVMLQIKDANGTVVTASNANWTCLVTRETPLQNSCGNAPDPSQGACAFDITDTPVGWDTADFDASGWQTASVWNESDVRPKDVDDRITWDSAAQLISGENLDTNNIVLCRIEVNL</sequence>
<dbReference type="Proteomes" id="UP000193307">
    <property type="component" value="Unassembled WGS sequence"/>
</dbReference>